<keyword evidence="7" id="KW-0547">Nucleotide-binding</keyword>
<evidence type="ECO:0000259" key="11">
    <source>
        <dbReference type="PROSITE" id="PS50893"/>
    </source>
</evidence>
<dbReference type="InterPro" id="IPR050107">
    <property type="entry name" value="ABC_carbohydrate_import_ATPase"/>
</dbReference>
<proteinExistence type="predicted"/>
<dbReference type="Gene3D" id="3.40.50.300">
    <property type="entry name" value="P-loop containing nucleotide triphosphate hydrolases"/>
    <property type="match status" value="2"/>
</dbReference>
<dbReference type="GO" id="GO:0015749">
    <property type="term" value="P:monosaccharide transmembrane transport"/>
    <property type="evidence" value="ECO:0007669"/>
    <property type="project" value="UniProtKB-ARBA"/>
</dbReference>
<dbReference type="InterPro" id="IPR017871">
    <property type="entry name" value="ABC_transporter-like_CS"/>
</dbReference>
<dbReference type="PROSITE" id="PS50893">
    <property type="entry name" value="ABC_TRANSPORTER_2"/>
    <property type="match status" value="2"/>
</dbReference>
<gene>
    <name evidence="12" type="ORF">EDD76_10934</name>
</gene>
<feature type="domain" description="ABC transporter" evidence="11">
    <location>
        <begin position="13"/>
        <end position="249"/>
    </location>
</feature>
<evidence type="ECO:0000256" key="10">
    <source>
        <dbReference type="ARBA" id="ARBA00023136"/>
    </source>
</evidence>
<keyword evidence="6" id="KW-0677">Repeat</keyword>
<dbReference type="InterPro" id="IPR003439">
    <property type="entry name" value="ABC_transporter-like_ATP-bd"/>
</dbReference>
<evidence type="ECO:0000256" key="9">
    <source>
        <dbReference type="ARBA" id="ARBA00022967"/>
    </source>
</evidence>
<dbReference type="CDD" id="cd03215">
    <property type="entry name" value="ABC_Carb_Monos_II"/>
    <property type="match status" value="1"/>
</dbReference>
<evidence type="ECO:0000256" key="7">
    <source>
        <dbReference type="ARBA" id="ARBA00022741"/>
    </source>
</evidence>
<keyword evidence="8 12" id="KW-0067">ATP-binding</keyword>
<evidence type="ECO:0000256" key="4">
    <source>
        <dbReference type="ARBA" id="ARBA00022475"/>
    </source>
</evidence>
<dbReference type="GO" id="GO:0005524">
    <property type="term" value="F:ATP binding"/>
    <property type="evidence" value="ECO:0007669"/>
    <property type="project" value="UniProtKB-KW"/>
</dbReference>
<keyword evidence="9" id="KW-1278">Translocase</keyword>
<evidence type="ECO:0000256" key="5">
    <source>
        <dbReference type="ARBA" id="ARBA00022597"/>
    </source>
</evidence>
<evidence type="ECO:0000256" key="3">
    <source>
        <dbReference type="ARBA" id="ARBA00022448"/>
    </source>
</evidence>
<evidence type="ECO:0000313" key="13">
    <source>
        <dbReference type="Proteomes" id="UP000295718"/>
    </source>
</evidence>
<keyword evidence="13" id="KW-1185">Reference proteome</keyword>
<reference evidence="12 13" key="1">
    <citation type="submission" date="2019-03" db="EMBL/GenBank/DDBJ databases">
        <title>Genomic Encyclopedia of Type Strains, Phase IV (KMG-IV): sequencing the most valuable type-strain genomes for metagenomic binning, comparative biology and taxonomic classification.</title>
        <authorList>
            <person name="Goeker M."/>
        </authorList>
    </citation>
    <scope>NUCLEOTIDE SEQUENCE [LARGE SCALE GENOMIC DNA]</scope>
    <source>
        <strain evidence="12 13">DSM 100556</strain>
    </source>
</reference>
<evidence type="ECO:0000313" key="12">
    <source>
        <dbReference type="EMBL" id="TCL57172.1"/>
    </source>
</evidence>
<dbReference type="STRING" id="1469948.GCA_000732725_03179"/>
<dbReference type="PROSITE" id="PS00211">
    <property type="entry name" value="ABC_TRANSPORTER_1"/>
    <property type="match status" value="1"/>
</dbReference>
<dbReference type="PANTHER" id="PTHR43790:SF3">
    <property type="entry name" value="D-ALLOSE IMPORT ATP-BINDING PROTEIN ALSA-RELATED"/>
    <property type="match status" value="1"/>
</dbReference>
<dbReference type="GO" id="GO:0005886">
    <property type="term" value="C:plasma membrane"/>
    <property type="evidence" value="ECO:0007669"/>
    <property type="project" value="UniProtKB-SubCell"/>
</dbReference>
<dbReference type="AlphaFoldDB" id="A0A4V2QBP4"/>
<dbReference type="InterPro" id="IPR027417">
    <property type="entry name" value="P-loop_NTPase"/>
</dbReference>
<sequence>MGYKMEKHAEYIVEMKNCRKVFPGVVAVNDVSLCLKRGEVHALIGENGAGKSTIMKILAGILPLDGGEILYEGEPFQPKNPMQVLQKGISMIHQELDLIPEMTVWENIYSGQEKKRILGIIDRKAMISETKELFKDLEININPCVKIKTLSVAQMQMVTIVKAIAFNAEVIIMDEPTSAITDREVAQLFEVIDKLKKQNKAIIYISHKMDEIFKIADMITVMRDGSHIATKKASELSREDVIRLMVGRELSNLYTKDGEKSEEYNPEEIMMEVRGLTKYGQFKDISFELRKGEILGVSGLMGAGRTEVMETIFGLRKADEGSICIRGKEVKIKNPYTAIANGLAFVSEDRKLYGLNLKGTIKTNISMAYLKMLLIGRLVVNIGKEKKIVDDLMKQLKVKATSRETIVNNLSGGNQQKVIIAKWLMGEPDIFIMDEPTRGIDVGAKAEIYKIMDTLAKRGKSIIMISSEMPELLGMSDRVIVMHEGKITGKLAREECNQEILMTCSVGGNVNEN</sequence>
<comment type="caution">
    <text evidence="12">The sequence shown here is derived from an EMBL/GenBank/DDBJ whole genome shotgun (WGS) entry which is preliminary data.</text>
</comment>
<evidence type="ECO:0000256" key="1">
    <source>
        <dbReference type="ARBA" id="ARBA00004202"/>
    </source>
</evidence>
<feature type="domain" description="ABC transporter" evidence="11">
    <location>
        <begin position="264"/>
        <end position="509"/>
    </location>
</feature>
<keyword evidence="5" id="KW-0762">Sugar transport</keyword>
<dbReference type="GO" id="GO:0016887">
    <property type="term" value="F:ATP hydrolysis activity"/>
    <property type="evidence" value="ECO:0007669"/>
    <property type="project" value="InterPro"/>
</dbReference>
<dbReference type="Pfam" id="PF00005">
    <property type="entry name" value="ABC_tran"/>
    <property type="match status" value="2"/>
</dbReference>
<dbReference type="InterPro" id="IPR003593">
    <property type="entry name" value="AAA+_ATPase"/>
</dbReference>
<keyword evidence="10" id="KW-0472">Membrane</keyword>
<evidence type="ECO:0000256" key="6">
    <source>
        <dbReference type="ARBA" id="ARBA00022737"/>
    </source>
</evidence>
<comment type="subcellular location">
    <subcellularLocation>
        <location evidence="2">Cell inner membrane</location>
    </subcellularLocation>
    <subcellularLocation>
        <location evidence="1">Cell membrane</location>
        <topology evidence="1">Peripheral membrane protein</topology>
    </subcellularLocation>
</comment>
<evidence type="ECO:0000256" key="2">
    <source>
        <dbReference type="ARBA" id="ARBA00004533"/>
    </source>
</evidence>
<dbReference type="FunFam" id="3.40.50.300:FF:000126">
    <property type="entry name" value="Galactose/methyl galactoside import ATP-binding protein MglA"/>
    <property type="match status" value="1"/>
</dbReference>
<keyword evidence="3" id="KW-0813">Transport</keyword>
<dbReference type="EMBL" id="SLUO01000009">
    <property type="protein sequence ID" value="TCL57172.1"/>
    <property type="molecule type" value="Genomic_DNA"/>
</dbReference>
<protein>
    <submittedName>
        <fullName evidence="12">Monosaccharide ABC transporter ATP-binding protein (CUT2 family)</fullName>
    </submittedName>
</protein>
<dbReference type="SUPFAM" id="SSF52540">
    <property type="entry name" value="P-loop containing nucleoside triphosphate hydrolases"/>
    <property type="match status" value="2"/>
</dbReference>
<organism evidence="12 13">
    <name type="scientific">Kineothrix alysoides</name>
    <dbReference type="NCBI Taxonomy" id="1469948"/>
    <lineage>
        <taxon>Bacteria</taxon>
        <taxon>Bacillati</taxon>
        <taxon>Bacillota</taxon>
        <taxon>Clostridia</taxon>
        <taxon>Lachnospirales</taxon>
        <taxon>Lachnospiraceae</taxon>
        <taxon>Kineothrix</taxon>
    </lineage>
</organism>
<name>A0A4V2QBP4_9FIRM</name>
<keyword evidence="4" id="KW-1003">Cell membrane</keyword>
<dbReference type="PANTHER" id="PTHR43790">
    <property type="entry name" value="CARBOHYDRATE TRANSPORT ATP-BINDING PROTEIN MG119-RELATED"/>
    <property type="match status" value="1"/>
</dbReference>
<accession>A0A4V2QBP4</accession>
<dbReference type="SMART" id="SM00382">
    <property type="entry name" value="AAA"/>
    <property type="match status" value="2"/>
</dbReference>
<evidence type="ECO:0000256" key="8">
    <source>
        <dbReference type="ARBA" id="ARBA00022840"/>
    </source>
</evidence>
<dbReference type="CDD" id="cd03216">
    <property type="entry name" value="ABC_Carb_Monos_I"/>
    <property type="match status" value="1"/>
</dbReference>
<dbReference type="Proteomes" id="UP000295718">
    <property type="component" value="Unassembled WGS sequence"/>
</dbReference>
<dbReference type="FunFam" id="3.40.50.300:FF:000127">
    <property type="entry name" value="Ribose import ATP-binding protein RbsA"/>
    <property type="match status" value="1"/>
</dbReference>